<dbReference type="AlphaFoldDB" id="A0A2A6E443"/>
<gene>
    <name evidence="3" type="ORF">BLM47_02040</name>
</gene>
<feature type="signal peptide" evidence="2">
    <location>
        <begin position="1"/>
        <end position="30"/>
    </location>
</feature>
<organism evidence="3 4">
    <name type="scientific">Candidatus Reconcilbacillus cellulovorans</name>
    <dbReference type="NCBI Taxonomy" id="1906605"/>
    <lineage>
        <taxon>Bacteria</taxon>
        <taxon>Bacillati</taxon>
        <taxon>Bacillota</taxon>
        <taxon>Bacilli</taxon>
        <taxon>Bacillales</taxon>
        <taxon>Paenibacillaceae</taxon>
        <taxon>Candidatus Reconcilbacillus</taxon>
    </lineage>
</organism>
<dbReference type="EMBL" id="MOXJ01000002">
    <property type="protein sequence ID" value="PDO11527.1"/>
    <property type="molecule type" value="Genomic_DNA"/>
</dbReference>
<evidence type="ECO:0000313" key="4">
    <source>
        <dbReference type="Proteomes" id="UP000243688"/>
    </source>
</evidence>
<name>A0A2A6E443_9BACL</name>
<dbReference type="Proteomes" id="UP000243688">
    <property type="component" value="Unassembled WGS sequence"/>
</dbReference>
<comment type="caution">
    <text evidence="3">The sequence shown here is derived from an EMBL/GenBank/DDBJ whole genome shotgun (WGS) entry which is preliminary data.</text>
</comment>
<feature type="chain" id="PRO_5012382256" description="DUF4309 domain-containing protein" evidence="2">
    <location>
        <begin position="31"/>
        <end position="248"/>
    </location>
</feature>
<proteinExistence type="predicted"/>
<evidence type="ECO:0000256" key="1">
    <source>
        <dbReference type="SAM" id="MobiDB-lite"/>
    </source>
</evidence>
<reference evidence="3 4" key="1">
    <citation type="submission" date="2016-12" db="EMBL/GenBank/DDBJ databases">
        <title>Candidatus Reconcilibacillus cellulovorans genome.</title>
        <authorList>
            <person name="Kolinko S."/>
            <person name="Wu Y.-W."/>
            <person name="Tachea F."/>
            <person name="Denzel E."/>
            <person name="Hiras J."/>
            <person name="Baecker N."/>
            <person name="Chan L.J."/>
            <person name="Eichorst S.A."/>
            <person name="Frey D."/>
            <person name="Adams P.D."/>
            <person name="Pray T."/>
            <person name="Tanjore D."/>
            <person name="Petzold C.J."/>
            <person name="Gladden J.M."/>
            <person name="Simmons B.A."/>
            <person name="Singer S.W."/>
        </authorList>
    </citation>
    <scope>NUCLEOTIDE SEQUENCE [LARGE SCALE GENOMIC DNA]</scope>
    <source>
        <strain evidence="3">JTherm</strain>
    </source>
</reference>
<feature type="compositionally biased region" description="Polar residues" evidence="1">
    <location>
        <begin position="45"/>
        <end position="65"/>
    </location>
</feature>
<sequence length="248" mass="26037">MTRIRTQAGRIPLTYTLTYAVARALPVALAAGLAAGCAASGGTAEQTVRPTPSAEQTKLSATTTPDGFRTAKPVSPEPSPTLKEATEIASHPSSSLIDTGRSPDGNAAQATPVAGRRPFALFGLKPGDPKHSAEARLGPPASTYVLNDEETGGILVYEYGGYQVGFDPHERIVFIDVRSENTDPGLGSIRVRSDADAVVRALGRPTSRTDRVLTYERDGAVLKFDLDPGRDSVLSIKLFAASPGPARP</sequence>
<protein>
    <recommendedName>
        <fullName evidence="5">DUF4309 domain-containing protein</fullName>
    </recommendedName>
</protein>
<keyword evidence="2" id="KW-0732">Signal</keyword>
<evidence type="ECO:0000313" key="3">
    <source>
        <dbReference type="EMBL" id="PDO11527.1"/>
    </source>
</evidence>
<accession>A0A2A6E443</accession>
<evidence type="ECO:0008006" key="5">
    <source>
        <dbReference type="Google" id="ProtNLM"/>
    </source>
</evidence>
<feature type="region of interest" description="Disordered" evidence="1">
    <location>
        <begin position="43"/>
        <end position="113"/>
    </location>
</feature>
<evidence type="ECO:0000256" key="2">
    <source>
        <dbReference type="SAM" id="SignalP"/>
    </source>
</evidence>